<evidence type="ECO:0000313" key="10">
    <source>
        <dbReference type="Proteomes" id="UP000093199"/>
    </source>
</evidence>
<dbReference type="Pfam" id="PF00213">
    <property type="entry name" value="OSCP"/>
    <property type="match status" value="1"/>
</dbReference>
<dbReference type="InterPro" id="IPR020781">
    <property type="entry name" value="ATPase_OSCP/d_CS"/>
</dbReference>
<dbReference type="Gene3D" id="1.10.520.20">
    <property type="entry name" value="N-terminal domain of the delta subunit of the F1F0-ATP synthase"/>
    <property type="match status" value="1"/>
</dbReference>
<dbReference type="GO" id="GO:0045259">
    <property type="term" value="C:proton-transporting ATP synthase complex"/>
    <property type="evidence" value="ECO:0007669"/>
    <property type="project" value="UniProtKB-KW"/>
</dbReference>
<dbReference type="RefSeq" id="WP_066546941.1">
    <property type="nucleotide sequence ID" value="NZ_MASJ01000038.1"/>
</dbReference>
<comment type="function">
    <text evidence="8">This protein is part of the stalk that links CF(0) to CF(1). It either transmits conformational changes from CF(0) to CF(1) or is implicated in proton conduction.</text>
</comment>
<dbReference type="InterPro" id="IPR000711">
    <property type="entry name" value="ATPase_OSCP/dsu"/>
</dbReference>
<dbReference type="PROSITE" id="PS00389">
    <property type="entry name" value="ATPASE_DELTA"/>
    <property type="match status" value="1"/>
</dbReference>
<dbReference type="OrthoDB" id="9802471at2"/>
<keyword evidence="8" id="KW-1003">Cell membrane</keyword>
<dbReference type="SUPFAM" id="SSF47928">
    <property type="entry name" value="N-terminal domain of the delta subunit of the F1F0-ATP synthase"/>
    <property type="match status" value="1"/>
</dbReference>
<dbReference type="PRINTS" id="PR00125">
    <property type="entry name" value="ATPASEDELTA"/>
</dbReference>
<dbReference type="InterPro" id="IPR026015">
    <property type="entry name" value="ATP_synth_OSCP/delta_N_sf"/>
</dbReference>
<dbReference type="HAMAP" id="MF_01416">
    <property type="entry name" value="ATP_synth_delta_bact"/>
    <property type="match status" value="1"/>
</dbReference>
<keyword evidence="3 8" id="KW-0375">Hydrogen ion transport</keyword>
<organism evidence="9 10">
    <name type="scientific">Caryophanon tenue</name>
    <dbReference type="NCBI Taxonomy" id="33978"/>
    <lineage>
        <taxon>Bacteria</taxon>
        <taxon>Bacillati</taxon>
        <taxon>Bacillota</taxon>
        <taxon>Bacilli</taxon>
        <taxon>Bacillales</taxon>
        <taxon>Caryophanaceae</taxon>
        <taxon>Caryophanon</taxon>
    </lineage>
</organism>
<dbReference type="NCBIfam" id="NF004403">
    <property type="entry name" value="PRK05758.2-4"/>
    <property type="match status" value="1"/>
</dbReference>
<keyword evidence="5 8" id="KW-0472">Membrane</keyword>
<keyword evidence="7 8" id="KW-0066">ATP synthesis</keyword>
<evidence type="ECO:0000313" key="9">
    <source>
        <dbReference type="EMBL" id="OCS83312.1"/>
    </source>
</evidence>
<evidence type="ECO:0000256" key="4">
    <source>
        <dbReference type="ARBA" id="ARBA00023065"/>
    </source>
</evidence>
<evidence type="ECO:0000256" key="6">
    <source>
        <dbReference type="ARBA" id="ARBA00023196"/>
    </source>
</evidence>
<dbReference type="AlphaFoldDB" id="A0A1C0Y818"/>
<evidence type="ECO:0000256" key="8">
    <source>
        <dbReference type="HAMAP-Rule" id="MF_01416"/>
    </source>
</evidence>
<reference evidence="9 10" key="1">
    <citation type="submission" date="2016-07" db="EMBL/GenBank/DDBJ databases">
        <title>Caryophanon tenue genome sequencing.</title>
        <authorList>
            <person name="Verma A."/>
            <person name="Pal Y."/>
            <person name="Krishnamurthi S."/>
        </authorList>
    </citation>
    <scope>NUCLEOTIDE SEQUENCE [LARGE SCALE GENOMIC DNA]</scope>
    <source>
        <strain evidence="9 10">DSM 14152</strain>
    </source>
</reference>
<dbReference type="PANTHER" id="PTHR11910">
    <property type="entry name" value="ATP SYNTHASE DELTA CHAIN"/>
    <property type="match status" value="1"/>
</dbReference>
<keyword evidence="10" id="KW-1185">Reference proteome</keyword>
<keyword evidence="2 8" id="KW-0813">Transport</keyword>
<comment type="subcellular location">
    <subcellularLocation>
        <location evidence="8">Cell membrane</location>
        <topology evidence="8">Peripheral membrane protein</topology>
    </subcellularLocation>
    <subcellularLocation>
        <location evidence="1">Membrane</location>
    </subcellularLocation>
</comment>
<dbReference type="EMBL" id="MASJ01000038">
    <property type="protein sequence ID" value="OCS83312.1"/>
    <property type="molecule type" value="Genomic_DNA"/>
</dbReference>
<evidence type="ECO:0000256" key="2">
    <source>
        <dbReference type="ARBA" id="ARBA00022448"/>
    </source>
</evidence>
<dbReference type="NCBIfam" id="TIGR01145">
    <property type="entry name" value="ATP_synt_delta"/>
    <property type="match status" value="1"/>
</dbReference>
<comment type="caution">
    <text evidence="9">The sequence shown here is derived from an EMBL/GenBank/DDBJ whole genome shotgun (WGS) entry which is preliminary data.</text>
</comment>
<proteinExistence type="inferred from homology"/>
<sequence length="178" mass="19305">MSQSTVAKRYTQALFETAKDANIVNEVSADLAEFSKVLAGTPELLTLLSAPKVSVERKKQMISELFAGAQPAVINVLALLVERKRFNEVTDVVVEFDRLADDAKGVAKATVFSTRALTDEEHAEISAAFAKRVNKDSLIIDNVIDESLIGGIRVQIGNDIFDSSVKGKLARLENTLIG</sequence>
<comment type="function">
    <text evidence="8">F(1)F(0) ATP synthase produces ATP from ADP in the presence of a proton or sodium gradient. F-type ATPases consist of two structural domains, F(1) containing the extramembraneous catalytic core and F(0) containing the membrane proton channel, linked together by a central stalk and a peripheral stalk. During catalysis, ATP synthesis in the catalytic domain of F(1) is coupled via a rotary mechanism of the central stalk subunits to proton translocation.</text>
</comment>
<gene>
    <name evidence="8" type="primary">atpH</name>
    <name evidence="9" type="ORF">A6M13_04615</name>
</gene>
<dbReference type="GO" id="GO:0005886">
    <property type="term" value="C:plasma membrane"/>
    <property type="evidence" value="ECO:0007669"/>
    <property type="project" value="UniProtKB-SubCell"/>
</dbReference>
<evidence type="ECO:0000256" key="3">
    <source>
        <dbReference type="ARBA" id="ARBA00022781"/>
    </source>
</evidence>
<comment type="similarity">
    <text evidence="8">Belongs to the ATPase delta chain family.</text>
</comment>
<dbReference type="Proteomes" id="UP000093199">
    <property type="component" value="Unassembled WGS sequence"/>
</dbReference>
<keyword evidence="4 8" id="KW-0406">Ion transport</keyword>
<dbReference type="STRING" id="33978.A6M13_04615"/>
<name>A0A1C0Y818_9BACL</name>
<evidence type="ECO:0000256" key="1">
    <source>
        <dbReference type="ARBA" id="ARBA00004370"/>
    </source>
</evidence>
<accession>A0A1C0Y818</accession>
<keyword evidence="6 8" id="KW-0139">CF(1)</keyword>
<evidence type="ECO:0000256" key="7">
    <source>
        <dbReference type="ARBA" id="ARBA00023310"/>
    </source>
</evidence>
<dbReference type="GO" id="GO:0046933">
    <property type="term" value="F:proton-transporting ATP synthase activity, rotational mechanism"/>
    <property type="evidence" value="ECO:0007669"/>
    <property type="project" value="UniProtKB-UniRule"/>
</dbReference>
<protein>
    <recommendedName>
        <fullName evidence="8">ATP synthase subunit delta</fullName>
    </recommendedName>
    <alternativeName>
        <fullName evidence="8">ATP synthase F(1) sector subunit delta</fullName>
    </alternativeName>
    <alternativeName>
        <fullName evidence="8">F-type ATPase subunit delta</fullName>
        <shortName evidence="8">F-ATPase subunit delta</shortName>
    </alternativeName>
</protein>
<evidence type="ECO:0000256" key="5">
    <source>
        <dbReference type="ARBA" id="ARBA00023136"/>
    </source>
</evidence>